<organism evidence="1 2">
    <name type="scientific">Sedimentitalea todarodis</name>
    <dbReference type="NCBI Taxonomy" id="1631240"/>
    <lineage>
        <taxon>Bacteria</taxon>
        <taxon>Pseudomonadati</taxon>
        <taxon>Pseudomonadota</taxon>
        <taxon>Alphaproteobacteria</taxon>
        <taxon>Rhodobacterales</taxon>
        <taxon>Paracoccaceae</taxon>
        <taxon>Sedimentitalea</taxon>
    </lineage>
</organism>
<dbReference type="Gene3D" id="2.160.20.10">
    <property type="entry name" value="Single-stranded right-handed beta-helix, Pectin lyase-like"/>
    <property type="match status" value="1"/>
</dbReference>
<keyword evidence="2" id="KW-1185">Reference proteome</keyword>
<evidence type="ECO:0000313" key="2">
    <source>
        <dbReference type="Proteomes" id="UP001255416"/>
    </source>
</evidence>
<dbReference type="InterPro" id="IPR011050">
    <property type="entry name" value="Pectin_lyase_fold/virulence"/>
</dbReference>
<dbReference type="RefSeq" id="WP_316777456.1">
    <property type="nucleotide sequence ID" value="NZ_JASMWN010000011.1"/>
</dbReference>
<dbReference type="Proteomes" id="UP001255416">
    <property type="component" value="Unassembled WGS sequence"/>
</dbReference>
<protein>
    <submittedName>
        <fullName evidence="1">Right-handed parallel beta-helix repeat-containing protein</fullName>
    </submittedName>
</protein>
<accession>A0ABU3VG49</accession>
<name>A0ABU3VG49_9RHOB</name>
<comment type="caution">
    <text evidence="1">The sequence shown here is derived from an EMBL/GenBank/DDBJ whole genome shotgun (WGS) entry which is preliminary data.</text>
</comment>
<gene>
    <name evidence="1" type="ORF">QO231_13990</name>
</gene>
<sequence length="761" mass="81353">MNKAITDGVLLMPPVFSNGLDMWSSGNGTPGSDTYEGAPNAALVPADQDFGGCLELQKVNSVQKLRYKGETPLLPGCYLRIRARIKAIAGTLPSVRIAGWAGGAGGTHINDKVEVGPTVTLATYGDVVEVAAIVGPGARGGVDMAWGSQAIYGHFGLDLTGANGGVVRIDDIEIEDVTRFFLRDMISIVDVRDYGAIGDGLTDDSAAFIAADADAQGRKILVPGGVFFLGDDVTLNAPVAFEGTVTMPVDKMLLLTKSFDLPTYIDAFDDEELAFGKAFQALLNNADHDSLDMCGRKVTVTRPLDMQAVVPNKTSYATRRVIRNGQFDAASGPAWDTEVVTSEATYSANDARTLTEVVNIANIAVGALVEGNGVGREIYVRSKNVDAGELTLSAPLYDAQGTQNYTFSDFKYMMDFSGFAGLSKFVLSDVEFQCGRYASGIRLSPTGKAFHLRDCFISRPKDRGVTSIGTGCQGILVDRCQFLSSEDSEDVPDRTSVALNVNANDAKLRNNRSTRFKHFALLGGSNSVVLGNHFFQGDGTNAGVRTAGLVIADNYCNATITGNYIDNCTIEWTNERDPEPDFVSGFSFAAMCITDNIMLCGNVAPWFSFVVVKPHGSGHFLNGVTISGNRFHSINGNIDRVERVDTSFSDLNFSLTKNLTFDANAFHGIDKQAANPLRIRHAAASVAQSWTVGVDGDLPFGGRVLSVDSIVAHGPILNAGSGVHFVTPYVRSEQGALGDQATLIWPTAVRGEVSLIARMDR</sequence>
<proteinExistence type="predicted"/>
<reference evidence="2" key="1">
    <citation type="submission" date="2023-05" db="EMBL/GenBank/DDBJ databases">
        <title>Sedimentitalea sp. nov. JM2-8.</title>
        <authorList>
            <person name="Huang J."/>
        </authorList>
    </citation>
    <scope>NUCLEOTIDE SEQUENCE [LARGE SCALE GENOMIC DNA]</scope>
    <source>
        <strain evidence="2">KHS03</strain>
    </source>
</reference>
<evidence type="ECO:0000313" key="1">
    <source>
        <dbReference type="EMBL" id="MDU9004960.1"/>
    </source>
</evidence>
<dbReference type="EMBL" id="JASMWN010000011">
    <property type="protein sequence ID" value="MDU9004960.1"/>
    <property type="molecule type" value="Genomic_DNA"/>
</dbReference>
<dbReference type="InterPro" id="IPR012334">
    <property type="entry name" value="Pectin_lyas_fold"/>
</dbReference>
<dbReference type="SUPFAM" id="SSF51126">
    <property type="entry name" value="Pectin lyase-like"/>
    <property type="match status" value="1"/>
</dbReference>